<name>A0A1H9HGS7_9BACI</name>
<proteinExistence type="inferred from homology"/>
<dbReference type="InterPro" id="IPR050838">
    <property type="entry name" value="Ketopantoate_reductase"/>
</dbReference>
<evidence type="ECO:0000313" key="15">
    <source>
        <dbReference type="Proteomes" id="UP000198733"/>
    </source>
</evidence>
<evidence type="ECO:0000313" key="14">
    <source>
        <dbReference type="EMBL" id="SEQ61426.1"/>
    </source>
</evidence>
<dbReference type="Proteomes" id="UP000198733">
    <property type="component" value="Unassembled WGS sequence"/>
</dbReference>
<dbReference type="SUPFAM" id="SSF48179">
    <property type="entry name" value="6-phosphogluconate dehydrogenase C-terminal domain-like"/>
    <property type="match status" value="1"/>
</dbReference>
<gene>
    <name evidence="14" type="ORF">SAMN05216232_2866</name>
</gene>
<evidence type="ECO:0000256" key="9">
    <source>
        <dbReference type="ARBA" id="ARBA00032024"/>
    </source>
</evidence>
<dbReference type="Pfam" id="PF08546">
    <property type="entry name" value="ApbA_C"/>
    <property type="match status" value="1"/>
</dbReference>
<feature type="domain" description="Ketopantoate reductase N-terminal" evidence="12">
    <location>
        <begin position="3"/>
        <end position="143"/>
    </location>
</feature>
<keyword evidence="7 11" id="KW-0521">NADP</keyword>
<comment type="caution">
    <text evidence="14">The sequence shown here is derived from an EMBL/GenBank/DDBJ whole genome shotgun (WGS) entry which is preliminary data.</text>
</comment>
<dbReference type="Gene3D" id="1.10.1040.10">
    <property type="entry name" value="N-(1-d-carboxylethyl)-l-norvaline Dehydrogenase, domain 2"/>
    <property type="match status" value="1"/>
</dbReference>
<keyword evidence="6 11" id="KW-0566">Pantothenate biosynthesis</keyword>
<sequence length="292" mass="32856">MNIGIIGGGSTGLLLGSHLAVKHNVTIYVRREQQKKTLNENGIFSPESNKLIIVKSLLISEMHREDYLFVCVKQHHVSQVIPFINQTNIESTVIFLQNGMGHINLLQKLTQTVLVGVVEHGALRKNDHIVSHTGKGVIKLAVFSGDRDDLDPIVNNLHQHQFPFRGSSDWESLLQGKLIINAVINPLTSLFNLKNGDIFKNVYIHNIACELCREASLVLGLNFNQQLERVQEVADKTGNNISSMLKDLQENRKTEIEAICGYLINQSNHPIPYTTFIYTSIKAMEKQKEIKE</sequence>
<evidence type="ECO:0000256" key="5">
    <source>
        <dbReference type="ARBA" id="ARBA00019465"/>
    </source>
</evidence>
<comment type="function">
    <text evidence="1 11">Catalyzes the NADPH-dependent reduction of ketopantoate into pantoic acid.</text>
</comment>
<evidence type="ECO:0000256" key="10">
    <source>
        <dbReference type="ARBA" id="ARBA00048793"/>
    </source>
</evidence>
<evidence type="ECO:0000256" key="3">
    <source>
        <dbReference type="ARBA" id="ARBA00007870"/>
    </source>
</evidence>
<evidence type="ECO:0000256" key="1">
    <source>
        <dbReference type="ARBA" id="ARBA00002919"/>
    </source>
</evidence>
<dbReference type="EC" id="1.1.1.169" evidence="4 11"/>
<evidence type="ECO:0000259" key="12">
    <source>
        <dbReference type="Pfam" id="PF02558"/>
    </source>
</evidence>
<keyword evidence="15" id="KW-1185">Reference proteome</keyword>
<evidence type="ECO:0000259" key="13">
    <source>
        <dbReference type="Pfam" id="PF08546"/>
    </source>
</evidence>
<dbReference type="NCBIfam" id="TIGR00745">
    <property type="entry name" value="apbA_panE"/>
    <property type="match status" value="1"/>
</dbReference>
<evidence type="ECO:0000256" key="7">
    <source>
        <dbReference type="ARBA" id="ARBA00022857"/>
    </source>
</evidence>
<dbReference type="SUPFAM" id="SSF51735">
    <property type="entry name" value="NAD(P)-binding Rossmann-fold domains"/>
    <property type="match status" value="1"/>
</dbReference>
<keyword evidence="8 11" id="KW-0560">Oxidoreductase</keyword>
<comment type="similarity">
    <text evidence="3 11">Belongs to the ketopantoate reductase family.</text>
</comment>
<dbReference type="EMBL" id="FOEH01000004">
    <property type="protein sequence ID" value="SEQ61426.1"/>
    <property type="molecule type" value="Genomic_DNA"/>
</dbReference>
<feature type="domain" description="Ketopantoate reductase C-terminal" evidence="13">
    <location>
        <begin position="176"/>
        <end position="285"/>
    </location>
</feature>
<dbReference type="Gene3D" id="3.40.50.720">
    <property type="entry name" value="NAD(P)-binding Rossmann-like Domain"/>
    <property type="match status" value="1"/>
</dbReference>
<evidence type="ECO:0000256" key="6">
    <source>
        <dbReference type="ARBA" id="ARBA00022655"/>
    </source>
</evidence>
<evidence type="ECO:0000256" key="4">
    <source>
        <dbReference type="ARBA" id="ARBA00013014"/>
    </source>
</evidence>
<dbReference type="InterPro" id="IPR008927">
    <property type="entry name" value="6-PGluconate_DH-like_C_sf"/>
</dbReference>
<dbReference type="RefSeq" id="WP_092505118.1">
    <property type="nucleotide sequence ID" value="NZ_FOEH01000004.1"/>
</dbReference>
<dbReference type="InterPro" id="IPR013752">
    <property type="entry name" value="KPA_reductase"/>
</dbReference>
<dbReference type="InterPro" id="IPR013332">
    <property type="entry name" value="KPR_N"/>
</dbReference>
<dbReference type="PANTHER" id="PTHR43765">
    <property type="entry name" value="2-DEHYDROPANTOATE 2-REDUCTASE-RELATED"/>
    <property type="match status" value="1"/>
</dbReference>
<organism evidence="14 15">
    <name type="scientific">Virgibacillus subterraneus</name>
    <dbReference type="NCBI Taxonomy" id="621109"/>
    <lineage>
        <taxon>Bacteria</taxon>
        <taxon>Bacillati</taxon>
        <taxon>Bacillota</taxon>
        <taxon>Bacilli</taxon>
        <taxon>Bacillales</taxon>
        <taxon>Bacillaceae</taxon>
        <taxon>Virgibacillus</taxon>
    </lineage>
</organism>
<dbReference type="InterPro" id="IPR003710">
    <property type="entry name" value="ApbA"/>
</dbReference>
<comment type="catalytic activity">
    <reaction evidence="10 11">
        <text>(R)-pantoate + NADP(+) = 2-dehydropantoate + NADPH + H(+)</text>
        <dbReference type="Rhea" id="RHEA:16233"/>
        <dbReference type="ChEBI" id="CHEBI:11561"/>
        <dbReference type="ChEBI" id="CHEBI:15378"/>
        <dbReference type="ChEBI" id="CHEBI:15980"/>
        <dbReference type="ChEBI" id="CHEBI:57783"/>
        <dbReference type="ChEBI" id="CHEBI:58349"/>
        <dbReference type="EC" id="1.1.1.169"/>
    </reaction>
</comment>
<protein>
    <recommendedName>
        <fullName evidence="5 11">2-dehydropantoate 2-reductase</fullName>
        <ecNumber evidence="4 11">1.1.1.169</ecNumber>
    </recommendedName>
    <alternativeName>
        <fullName evidence="9 11">Ketopantoate reductase</fullName>
    </alternativeName>
</protein>
<evidence type="ECO:0000256" key="8">
    <source>
        <dbReference type="ARBA" id="ARBA00023002"/>
    </source>
</evidence>
<dbReference type="InterPro" id="IPR036291">
    <property type="entry name" value="NAD(P)-bd_dom_sf"/>
</dbReference>
<evidence type="ECO:0000256" key="11">
    <source>
        <dbReference type="RuleBase" id="RU362068"/>
    </source>
</evidence>
<comment type="pathway">
    <text evidence="2 11">Cofactor biosynthesis; (R)-pantothenate biosynthesis; (R)-pantoate from 3-methyl-2-oxobutanoate: step 2/2.</text>
</comment>
<reference evidence="14 15" key="1">
    <citation type="submission" date="2016-10" db="EMBL/GenBank/DDBJ databases">
        <authorList>
            <person name="Varghese N."/>
            <person name="Submissions S."/>
        </authorList>
    </citation>
    <scope>NUCLEOTIDE SEQUENCE [LARGE SCALE GENOMIC DNA]</scope>
    <source>
        <strain evidence="14 15">CGMCC 1.7734</strain>
    </source>
</reference>
<dbReference type="Pfam" id="PF02558">
    <property type="entry name" value="ApbA"/>
    <property type="match status" value="1"/>
</dbReference>
<evidence type="ECO:0000256" key="2">
    <source>
        <dbReference type="ARBA" id="ARBA00004994"/>
    </source>
</evidence>
<accession>A0A1H9HGS7</accession>
<dbReference type="InterPro" id="IPR013328">
    <property type="entry name" value="6PGD_dom2"/>
</dbReference>
<dbReference type="PANTHER" id="PTHR43765:SF2">
    <property type="entry name" value="2-DEHYDROPANTOATE 2-REDUCTASE"/>
    <property type="match status" value="1"/>
</dbReference>